<dbReference type="EC" id="3.4.21.102" evidence="7"/>
<evidence type="ECO:0000256" key="5">
    <source>
        <dbReference type="RuleBase" id="RU004404"/>
    </source>
</evidence>
<evidence type="ECO:0000313" key="7">
    <source>
        <dbReference type="EMBL" id="MFC4261337.1"/>
    </source>
</evidence>
<reference evidence="8" key="1">
    <citation type="journal article" date="2019" name="Int. J. Syst. Evol. Microbiol.">
        <title>The Global Catalogue of Microorganisms (GCM) 10K type strain sequencing project: providing services to taxonomists for standard genome sequencing and annotation.</title>
        <authorList>
            <consortium name="The Broad Institute Genomics Platform"/>
            <consortium name="The Broad Institute Genome Sequencing Center for Infectious Disease"/>
            <person name="Wu L."/>
            <person name="Ma J."/>
        </authorList>
    </citation>
    <scope>NUCLEOTIDE SEQUENCE [LARGE SCALE GENOMIC DNA]</scope>
    <source>
        <strain evidence="8">CECT 8289</strain>
    </source>
</reference>
<dbReference type="GO" id="GO:0004252">
    <property type="term" value="F:serine-type endopeptidase activity"/>
    <property type="evidence" value="ECO:0007669"/>
    <property type="project" value="UniProtKB-EC"/>
</dbReference>
<evidence type="ECO:0000259" key="6">
    <source>
        <dbReference type="PROSITE" id="PS50106"/>
    </source>
</evidence>
<dbReference type="InterPro" id="IPR036034">
    <property type="entry name" value="PDZ_sf"/>
</dbReference>
<comment type="caution">
    <text evidence="7">The sequence shown here is derived from an EMBL/GenBank/DDBJ whole genome shotgun (WGS) entry which is preliminary data.</text>
</comment>
<keyword evidence="4 5" id="KW-0720">Serine protease</keyword>
<feature type="domain" description="PDZ" evidence="6">
    <location>
        <begin position="251"/>
        <end position="339"/>
    </location>
</feature>
<dbReference type="PANTHER" id="PTHR32060">
    <property type="entry name" value="TAIL-SPECIFIC PROTEASE"/>
    <property type="match status" value="1"/>
</dbReference>
<dbReference type="SMART" id="SM00245">
    <property type="entry name" value="TSPc"/>
    <property type="match status" value="1"/>
</dbReference>
<dbReference type="NCBIfam" id="TIGR00225">
    <property type="entry name" value="prc"/>
    <property type="match status" value="1"/>
</dbReference>
<dbReference type="Proteomes" id="UP001595907">
    <property type="component" value="Unassembled WGS sequence"/>
</dbReference>
<dbReference type="EMBL" id="JBHSCZ010000001">
    <property type="protein sequence ID" value="MFC4261337.1"/>
    <property type="molecule type" value="Genomic_DNA"/>
</dbReference>
<dbReference type="InterPro" id="IPR001478">
    <property type="entry name" value="PDZ"/>
</dbReference>
<dbReference type="Pfam" id="PF17804">
    <property type="entry name" value="TSP_NTD"/>
    <property type="match status" value="1"/>
</dbReference>
<name>A0ABV8QNL9_9BACT</name>
<dbReference type="SUPFAM" id="SSF52096">
    <property type="entry name" value="ClpP/crotonase"/>
    <property type="match status" value="1"/>
</dbReference>
<dbReference type="PROSITE" id="PS50106">
    <property type="entry name" value="PDZ"/>
    <property type="match status" value="1"/>
</dbReference>
<keyword evidence="2 5" id="KW-0645">Protease</keyword>
<dbReference type="InterPro" id="IPR040573">
    <property type="entry name" value="TSP_N"/>
</dbReference>
<dbReference type="Pfam" id="PF11818">
    <property type="entry name" value="DUF3340"/>
    <property type="match status" value="1"/>
</dbReference>
<dbReference type="InterPro" id="IPR020992">
    <property type="entry name" value="Tail_Prtase_C"/>
</dbReference>
<dbReference type="CDD" id="cd06782">
    <property type="entry name" value="cpPDZ_CPP-like"/>
    <property type="match status" value="1"/>
</dbReference>
<evidence type="ECO:0000313" key="8">
    <source>
        <dbReference type="Proteomes" id="UP001595907"/>
    </source>
</evidence>
<protein>
    <submittedName>
        <fullName evidence="7">Carboxy terminal-processing peptidase</fullName>
        <ecNumber evidence="7">3.4.21.102</ecNumber>
    </submittedName>
</protein>
<dbReference type="PANTHER" id="PTHR32060:SF22">
    <property type="entry name" value="CARBOXYL-TERMINAL-PROCESSING PEPTIDASE 3, CHLOROPLASTIC"/>
    <property type="match status" value="1"/>
</dbReference>
<dbReference type="RefSeq" id="WP_379705492.1">
    <property type="nucleotide sequence ID" value="NZ_JBHSCZ010000001.1"/>
</dbReference>
<dbReference type="InterPro" id="IPR004447">
    <property type="entry name" value="Peptidase_S41A"/>
</dbReference>
<dbReference type="InterPro" id="IPR005151">
    <property type="entry name" value="Tail-specific_protease"/>
</dbReference>
<evidence type="ECO:0000256" key="3">
    <source>
        <dbReference type="ARBA" id="ARBA00022801"/>
    </source>
</evidence>
<gene>
    <name evidence="7" type="ORF">ACFOWM_00475</name>
</gene>
<dbReference type="Pfam" id="PF03572">
    <property type="entry name" value="Peptidase_S41"/>
    <property type="match status" value="1"/>
</dbReference>
<comment type="similarity">
    <text evidence="1 5">Belongs to the peptidase S41A family.</text>
</comment>
<evidence type="ECO:0000256" key="1">
    <source>
        <dbReference type="ARBA" id="ARBA00009179"/>
    </source>
</evidence>
<dbReference type="SMART" id="SM00228">
    <property type="entry name" value="PDZ"/>
    <property type="match status" value="1"/>
</dbReference>
<proteinExistence type="inferred from homology"/>
<dbReference type="InterPro" id="IPR029045">
    <property type="entry name" value="ClpP/crotonase-like_dom_sf"/>
</dbReference>
<sequence>MSKKFLPIMFVLMGAGLFVGLKSMGKSENNDENPKLRYAKILRNVGILLEEGHYSPRKIDDAFSKTVLKRFIEDLDGEKNIFLQSDIDAFKKYETKIDDEIHGAEIESFFDINNVYLKRQAEVATLYTTILAKPFDFTINETIESKPEKMNFPTTEAERTDMWRKRFKYLALVKYTDLLDERTKNKDKKDFKVKADSTLERESRDFVRKQMERYFTTKKTRETVDQNFSDFVNAIVGTMDPHTDYFAPVDLRSFNESMKGSFYGIGAQLKEEDGKIKITSLVSGMPAWRSGELKENDEIIKIAQGANPPVDVTGYSVEDAVKLIRGEQKGSEVRLTVKKIDGSIKVVSLLRDVINLDETFAKSAIVNGAHKIGYIYLPEFYADFSDPKGRRCAADVAKEIAKLKAENVEGIVLDLRGNGGGSLYDVVQMAGLFIEDGPIVQVKSRDEKPSILRDRDKSVLWDGPLAVMIDEGSASASEIFAAAIQDYKRGIIIGSTSSYGKGTVQRTIPLNPESENTLLSNNKAEDLGSLKLTLQKFYRINGGATQLKGVTPDVVLPDRFDYLKIREKDNPYALQWDEIAKADFTPWMSTSNISSVVSSANAETASSNNFNKIKANVAVLAANADKPYSLNIKQYEADQQKLKAIYKNLEEAYKLAKPNDVLNLSADSVEINASKQKVDRNKQFIKRIGEDIYIDETVKIINKMIVNDKVAKQQ</sequence>
<dbReference type="SUPFAM" id="SSF50156">
    <property type="entry name" value="PDZ domain-like"/>
    <property type="match status" value="1"/>
</dbReference>
<evidence type="ECO:0000256" key="4">
    <source>
        <dbReference type="ARBA" id="ARBA00022825"/>
    </source>
</evidence>
<accession>A0ABV8QNL9</accession>
<dbReference type="Pfam" id="PF00595">
    <property type="entry name" value="PDZ"/>
    <property type="match status" value="1"/>
</dbReference>
<dbReference type="Gene3D" id="3.90.226.10">
    <property type="entry name" value="2-enoyl-CoA Hydratase, Chain A, domain 1"/>
    <property type="match status" value="1"/>
</dbReference>
<organism evidence="7 8">
    <name type="scientific">Ferruginibacter yonginensis</name>
    <dbReference type="NCBI Taxonomy" id="1310416"/>
    <lineage>
        <taxon>Bacteria</taxon>
        <taxon>Pseudomonadati</taxon>
        <taxon>Bacteroidota</taxon>
        <taxon>Chitinophagia</taxon>
        <taxon>Chitinophagales</taxon>
        <taxon>Chitinophagaceae</taxon>
        <taxon>Ferruginibacter</taxon>
    </lineage>
</organism>
<dbReference type="Gene3D" id="2.30.42.10">
    <property type="match status" value="1"/>
</dbReference>
<evidence type="ECO:0000256" key="2">
    <source>
        <dbReference type="ARBA" id="ARBA00022670"/>
    </source>
</evidence>
<dbReference type="CDD" id="cd07560">
    <property type="entry name" value="Peptidase_S41_CPP"/>
    <property type="match status" value="1"/>
</dbReference>
<keyword evidence="8" id="KW-1185">Reference proteome</keyword>
<keyword evidence="3 5" id="KW-0378">Hydrolase</keyword>